<keyword evidence="8" id="KW-0539">Nucleus</keyword>
<feature type="compositionally biased region" description="Low complexity" evidence="10">
    <location>
        <begin position="1237"/>
        <end position="1248"/>
    </location>
</feature>
<reference evidence="13" key="1">
    <citation type="submission" date="2023-01" db="EMBL/GenBank/DDBJ databases">
        <title>Key to firefly adult light organ development and bioluminescence: homeobox transcription factors regulate luciferase expression and transportation to peroxisome.</title>
        <authorList>
            <person name="Fu X."/>
        </authorList>
    </citation>
    <scope>NUCLEOTIDE SEQUENCE [LARGE SCALE GENOMIC DNA]</scope>
</reference>
<dbReference type="GO" id="GO:0005634">
    <property type="term" value="C:nucleus"/>
    <property type="evidence" value="ECO:0007669"/>
    <property type="project" value="UniProtKB-SubCell"/>
</dbReference>
<dbReference type="GO" id="GO:0000978">
    <property type="term" value="F:RNA polymerase II cis-regulatory region sequence-specific DNA binding"/>
    <property type="evidence" value="ECO:0007669"/>
    <property type="project" value="TreeGrafter"/>
</dbReference>
<gene>
    <name evidence="12" type="ORF">RN001_001297</name>
</gene>
<feature type="compositionally biased region" description="Basic and acidic residues" evidence="10">
    <location>
        <begin position="1404"/>
        <end position="1417"/>
    </location>
</feature>
<dbReference type="EMBL" id="JARPUR010000001">
    <property type="protein sequence ID" value="KAK4885026.1"/>
    <property type="molecule type" value="Genomic_DNA"/>
</dbReference>
<dbReference type="GO" id="GO:0001228">
    <property type="term" value="F:DNA-binding transcription activator activity, RNA polymerase II-specific"/>
    <property type="evidence" value="ECO:0007669"/>
    <property type="project" value="TreeGrafter"/>
</dbReference>
<proteinExistence type="predicted"/>
<dbReference type="InterPro" id="IPR013087">
    <property type="entry name" value="Znf_C2H2_type"/>
</dbReference>
<feature type="domain" description="C2H2-type" evidence="11">
    <location>
        <begin position="1541"/>
        <end position="1563"/>
    </location>
</feature>
<feature type="compositionally biased region" description="Polar residues" evidence="10">
    <location>
        <begin position="1387"/>
        <end position="1396"/>
    </location>
</feature>
<feature type="domain" description="C2H2-type" evidence="11">
    <location>
        <begin position="1020"/>
        <end position="1043"/>
    </location>
</feature>
<dbReference type="FunFam" id="3.30.160.60:FF:001788">
    <property type="entry name" value="ras-responsive element-binding protein 1"/>
    <property type="match status" value="1"/>
</dbReference>
<dbReference type="Gene3D" id="3.30.160.60">
    <property type="entry name" value="Classic Zinc Finger"/>
    <property type="match status" value="10"/>
</dbReference>
<dbReference type="GO" id="GO:0008270">
    <property type="term" value="F:zinc ion binding"/>
    <property type="evidence" value="ECO:0007669"/>
    <property type="project" value="UniProtKB-KW"/>
</dbReference>
<feature type="domain" description="C2H2-type" evidence="11">
    <location>
        <begin position="143"/>
        <end position="170"/>
    </location>
</feature>
<dbReference type="FunFam" id="3.30.160.60:FF:002095">
    <property type="entry name" value="ras-responsive element-binding protein 1"/>
    <property type="match status" value="1"/>
</dbReference>
<feature type="region of interest" description="Disordered" evidence="10">
    <location>
        <begin position="193"/>
        <end position="227"/>
    </location>
</feature>
<feature type="compositionally biased region" description="Basic and acidic residues" evidence="10">
    <location>
        <begin position="1490"/>
        <end position="1503"/>
    </location>
</feature>
<evidence type="ECO:0000313" key="12">
    <source>
        <dbReference type="EMBL" id="KAK4885026.1"/>
    </source>
</evidence>
<keyword evidence="6" id="KW-0805">Transcription regulation</keyword>
<sequence>MSHNSRPPNILSEKLNIEMQGIVYMPDGQIQTGSSPPHRNSVVQTNMELSSELESKAKEYLRNQSNRSDSGILSGTGSTTFLDMDRSNRSENEDTDNRSNNSSPDRKYLCPICEIMLTSQHEFTIHIRSHNNQTEVQESEKGFACRICFKVLSSSASLDRHMLIHSGERPFTCKYCRDTFTTNGNMHRHMRIHTLKSENYESDESTDSGKSNKSRMEYNNNKISTKSEDHKNNLFKTKADGKRKLSDNNCEQPYKIARIKLEDAFNEMEQQIFSCSVCERDDFNTIEMLQIHLEDNHPDYPAQCDKCTQSFKNIKLLNEHKIMVHVNEDKFQRNSVVGFKDLTFVDFSSQKFPYIAKYECEKNLHKVASGLRFQCDKCSRAFPCASSLEIHQSDCTVGLNLSIKDSLTNNTNVEKDLRRNDFFAKLDLQNNSALKREYLQIHDKLIRPSSQMLSSSDGKDLADIQSILSMTTNGTLLQQLQTKSNDLHPVLRSYSESEDNPKQENEEESQDFFAAEFRKMKVRGEFPCRLCKAVFPNLRALKGHNRAHLTGNNNGTYRCNMCPHSSIDKAALIRHMRTHNGDRPYECSLCNYAFTTKANCERHLRNRHAKSTREEVKKSIIYHPSEDPSNEEISKMLAREEKFNLPKDTSIQETLKQETYLSTPDLTNLLPEKVKDNTVDLNILNLQTNSHYKYNNLQDINKIEAKELARNETIRTKENTTSTIDHLPPYVPPFNFSPKITNVSTPQKSSIKINVKNLESLQKTYDNDQCFDKTEESYEIDIKEEPIDMVLDLSTKRTEPLPERSNIDVEDLPQDLSKKNIEESPQNMSEILARQLLKNTPKIDPAGLYASQLAFYRNGFPGLPGLPAWPFQLNPLFFQSIPSPLLPQDPQEIKERLQRLQLCGGGMVMDNFTERLKNFHQQSFANPALNAYNNFKLNNSKNDLNSHDGSFQNSVKNDDIKPLSLSVESNLSDSLIKMQSPISTSKPDQIGSPNSVKMVIKNGVLMPKQKQRRYRTERPFSCEYCSARFTLRSNMERHIKQQHPQYWSQRQRTNIGGSNRKSSGSGHRNNFNNISIPTYDSQIKTEYDDIKDNHITEKMKYVILAHHLKTSQNYKGTSNKHIKINEDEEDYPLVIDEKDDAINKNENVLSSKEVDVHITNNNNSQIVDKTEIKAENSESDNYQSTNLTKNEDAQDLVPVSRLLDNASQQPFKEYFRREAENREGGISEEDEEGLVASSSTSDGNNSGTDENKSECENAASQIPAKKKSAYSLAPNRVSCPYCQRKFPWTSSLRRHVLTHTGQKPFKCSHCPLLFTTKSNCDRHLLRKHGNSASAINNDVSNSNSNYMMRNVPERPFKCSNCPSSTFSTYSNLKKHISCKHSFQGTQSDDARSQISTGYEAGSSEDEKTPQTDQKKEWDKQIMTHNKSTSAEAQNSHLQNSELPFKCHLCDSSFGERNDALDHIKDKHCSEYKLLLSKNALDANATTPDDNPNHDDNEENEVRGKFPDYANRKVICAFCMRRFWSAEDLRRHMRTHTGERPFSCDICHRRFTLKHSMLRHRKKHNVTFDIDNLNSDEDVNNMNISTFNKFIKGNNNNSVSKVLDKTDESDGAEGSDLISNLLGIRDRSIIDQVLTSSADDAAKLLGVKGGDHE</sequence>
<evidence type="ECO:0000256" key="4">
    <source>
        <dbReference type="ARBA" id="ARBA00022771"/>
    </source>
</evidence>
<dbReference type="FunFam" id="3.30.160.60:FF:001782">
    <property type="entry name" value="Ras-responsive element-binding protein 1a"/>
    <property type="match status" value="1"/>
</dbReference>
<dbReference type="PROSITE" id="PS50157">
    <property type="entry name" value="ZINC_FINGER_C2H2_2"/>
    <property type="match status" value="13"/>
</dbReference>
<keyword evidence="7" id="KW-0804">Transcription</keyword>
<protein>
    <recommendedName>
        <fullName evidence="11">C2H2-type domain-containing protein</fullName>
    </recommendedName>
</protein>
<evidence type="ECO:0000313" key="13">
    <source>
        <dbReference type="Proteomes" id="UP001353858"/>
    </source>
</evidence>
<feature type="domain" description="C2H2-type" evidence="11">
    <location>
        <begin position="557"/>
        <end position="584"/>
    </location>
</feature>
<feature type="compositionally biased region" description="Polar residues" evidence="10">
    <location>
        <begin position="62"/>
        <end position="81"/>
    </location>
</feature>
<evidence type="ECO:0000256" key="2">
    <source>
        <dbReference type="ARBA" id="ARBA00022723"/>
    </source>
</evidence>
<dbReference type="InterPro" id="IPR052795">
    <property type="entry name" value="RREB1"/>
</dbReference>
<accession>A0AAN7PL31</accession>
<dbReference type="SMART" id="SM00355">
    <property type="entry name" value="ZnF_C2H2"/>
    <property type="match status" value="16"/>
</dbReference>
<evidence type="ECO:0000256" key="8">
    <source>
        <dbReference type="ARBA" id="ARBA00023242"/>
    </source>
</evidence>
<keyword evidence="5" id="KW-0862">Zinc</keyword>
<comment type="subcellular location">
    <subcellularLocation>
        <location evidence="1">Nucleus</location>
    </subcellularLocation>
</comment>
<feature type="domain" description="C2H2-type" evidence="11">
    <location>
        <begin position="1277"/>
        <end position="1304"/>
    </location>
</feature>
<feature type="region of interest" description="Disordered" evidence="10">
    <location>
        <begin position="1482"/>
        <end position="1503"/>
    </location>
</feature>
<comment type="caution">
    <text evidence="12">The sequence shown here is derived from an EMBL/GenBank/DDBJ whole genome shotgun (WGS) entry which is preliminary data.</text>
</comment>
<evidence type="ECO:0000256" key="10">
    <source>
        <dbReference type="SAM" id="MobiDB-lite"/>
    </source>
</evidence>
<dbReference type="FunFam" id="3.30.160.60:FF:002512">
    <property type="entry name" value="Pebbled, isoform A"/>
    <property type="match status" value="1"/>
</dbReference>
<feature type="domain" description="C2H2-type" evidence="11">
    <location>
        <begin position="585"/>
        <end position="613"/>
    </location>
</feature>
<feature type="region of interest" description="Disordered" evidence="10">
    <location>
        <begin position="1218"/>
        <end position="1265"/>
    </location>
</feature>
<keyword evidence="3" id="KW-0677">Repeat</keyword>
<feature type="domain" description="C2H2-type" evidence="11">
    <location>
        <begin position="171"/>
        <end position="198"/>
    </location>
</feature>
<feature type="compositionally biased region" description="Polar residues" evidence="10">
    <location>
        <begin position="1179"/>
        <end position="1188"/>
    </location>
</feature>
<dbReference type="InterPro" id="IPR036236">
    <property type="entry name" value="Znf_C2H2_sf"/>
</dbReference>
<dbReference type="Pfam" id="PF00096">
    <property type="entry name" value="zf-C2H2"/>
    <property type="match status" value="1"/>
</dbReference>
<evidence type="ECO:0000256" key="1">
    <source>
        <dbReference type="ARBA" id="ARBA00004123"/>
    </source>
</evidence>
<evidence type="ECO:0000256" key="5">
    <source>
        <dbReference type="ARBA" id="ARBA00022833"/>
    </source>
</evidence>
<dbReference type="Proteomes" id="UP001353858">
    <property type="component" value="Unassembled WGS sequence"/>
</dbReference>
<feature type="region of interest" description="Disordered" evidence="10">
    <location>
        <begin position="1167"/>
        <end position="1193"/>
    </location>
</feature>
<keyword evidence="2" id="KW-0479">Metal-binding</keyword>
<evidence type="ECO:0000256" key="3">
    <source>
        <dbReference type="ARBA" id="ARBA00022737"/>
    </source>
</evidence>
<feature type="domain" description="C2H2-type" evidence="11">
    <location>
        <begin position="373"/>
        <end position="392"/>
    </location>
</feature>
<name>A0AAN7PL31_9COLE</name>
<dbReference type="PANTHER" id="PTHR46451:SF1">
    <property type="entry name" value="RAS-RESPONSIVE ELEMENT-BINDING PROTEIN 1"/>
    <property type="match status" value="1"/>
</dbReference>
<evidence type="ECO:0000259" key="11">
    <source>
        <dbReference type="PROSITE" id="PS50157"/>
    </source>
</evidence>
<evidence type="ECO:0000256" key="6">
    <source>
        <dbReference type="ARBA" id="ARBA00023015"/>
    </source>
</evidence>
<dbReference type="FunFam" id="3.30.160.60:FF:001289">
    <property type="entry name" value="Zinc finger protein 574"/>
    <property type="match status" value="1"/>
</dbReference>
<feature type="region of interest" description="Disordered" evidence="10">
    <location>
        <begin position="1387"/>
        <end position="1417"/>
    </location>
</feature>
<feature type="domain" description="C2H2-type" evidence="11">
    <location>
        <begin position="302"/>
        <end position="330"/>
    </location>
</feature>
<feature type="domain" description="C2H2-type" evidence="11">
    <location>
        <begin position="108"/>
        <end position="135"/>
    </location>
</feature>
<dbReference type="PANTHER" id="PTHR46451">
    <property type="entry name" value="RAS-RESPONSIVE ELEMENT-BINDING PROTEIN 1"/>
    <property type="match status" value="1"/>
</dbReference>
<feature type="compositionally biased region" description="Basic and acidic residues" evidence="10">
    <location>
        <begin position="83"/>
        <end position="97"/>
    </location>
</feature>
<feature type="region of interest" description="Disordered" evidence="10">
    <location>
        <begin position="1042"/>
        <end position="1075"/>
    </location>
</feature>
<dbReference type="PROSITE" id="PS00028">
    <property type="entry name" value="ZINC_FINGER_C2H2_1"/>
    <property type="match status" value="12"/>
</dbReference>
<organism evidence="12 13">
    <name type="scientific">Aquatica leii</name>
    <dbReference type="NCBI Taxonomy" id="1421715"/>
    <lineage>
        <taxon>Eukaryota</taxon>
        <taxon>Metazoa</taxon>
        <taxon>Ecdysozoa</taxon>
        <taxon>Arthropoda</taxon>
        <taxon>Hexapoda</taxon>
        <taxon>Insecta</taxon>
        <taxon>Pterygota</taxon>
        <taxon>Neoptera</taxon>
        <taxon>Endopterygota</taxon>
        <taxon>Coleoptera</taxon>
        <taxon>Polyphaga</taxon>
        <taxon>Elateriformia</taxon>
        <taxon>Elateroidea</taxon>
        <taxon>Lampyridae</taxon>
        <taxon>Luciolinae</taxon>
        <taxon>Aquatica</taxon>
    </lineage>
</organism>
<feature type="domain" description="C2H2-type" evidence="11">
    <location>
        <begin position="526"/>
        <end position="548"/>
    </location>
</feature>
<feature type="domain" description="C2H2-type" evidence="11">
    <location>
        <begin position="1444"/>
        <end position="1472"/>
    </location>
</feature>
<evidence type="ECO:0000256" key="7">
    <source>
        <dbReference type="ARBA" id="ARBA00023163"/>
    </source>
</evidence>
<feature type="domain" description="C2H2-type" evidence="11">
    <location>
        <begin position="1513"/>
        <end position="1540"/>
    </location>
</feature>
<evidence type="ECO:0000256" key="9">
    <source>
        <dbReference type="PROSITE-ProRule" id="PRU00042"/>
    </source>
</evidence>
<keyword evidence="4 9" id="KW-0863">Zinc-finger</keyword>
<feature type="region of interest" description="Disordered" evidence="10">
    <location>
        <begin position="61"/>
        <end position="104"/>
    </location>
</feature>
<dbReference type="SUPFAM" id="SSF57667">
    <property type="entry name" value="beta-beta-alpha zinc fingers"/>
    <property type="match status" value="5"/>
</dbReference>
<keyword evidence="13" id="KW-1185">Reference proteome</keyword>